<keyword evidence="5" id="KW-0997">Cell inner membrane</keyword>
<dbReference type="RefSeq" id="WP_055733113.1">
    <property type="nucleotide sequence ID" value="NZ_BMDY01000017.1"/>
</dbReference>
<sequence length="278" mass="31944">MNYLSTIMENKLVVTIAVILVTFAIRYLALKLVGKNQRRNGQDQRSLKSNIKNFLIFVLVLLLINLWADEIQRFAFSLAAFAVAIVLATKEFIQCIIGFFYWMSSRPFRVGDWIEVDQYAGEVSQIDWIKTTVLEVNIDTYQYTGKTLSIPNNRFITSAVQNLNFMKRYAIHSFVLVRDDSNINPFSFIQQLRSNAKLYCHDFEDVALRYNQIIEHKMGIKITGPKPTIEVGTTELGHIKLEVTIFCPTDQTMEIEQKITADFFALCQGEQTESVLAE</sequence>
<reference evidence="8" key="1">
    <citation type="journal article" date="2019" name="Int. J. Syst. Evol. Microbiol.">
        <title>The Global Catalogue of Microorganisms (GCM) 10K type strain sequencing project: providing services to taxonomists for standard genome sequencing and annotation.</title>
        <authorList>
            <consortium name="The Broad Institute Genomics Platform"/>
            <consortium name="The Broad Institute Genome Sequencing Center for Infectious Disease"/>
            <person name="Wu L."/>
            <person name="Ma J."/>
        </authorList>
    </citation>
    <scope>NUCLEOTIDE SEQUENCE [LARGE SCALE GENOMIC DNA]</scope>
    <source>
        <strain evidence="8">CGMCC 1.10131</strain>
    </source>
</reference>
<evidence type="ECO:0000313" key="7">
    <source>
        <dbReference type="EMBL" id="GGB13001.1"/>
    </source>
</evidence>
<name>A0ABQ1I5D2_9ALTE</name>
<protein>
    <recommendedName>
        <fullName evidence="5">Small-conductance mechanosensitive channel</fullName>
    </recommendedName>
</protein>
<comment type="caution">
    <text evidence="5">Lacks conserved residue(s) required for the propagation of feature annotation.</text>
</comment>
<dbReference type="InterPro" id="IPR006685">
    <property type="entry name" value="MscS_channel_2nd"/>
</dbReference>
<keyword evidence="5" id="KW-1003">Cell membrane</keyword>
<keyword evidence="3 5" id="KW-1133">Transmembrane helix</keyword>
<feature type="transmembrane region" description="Helical" evidence="5">
    <location>
        <begin position="51"/>
        <end position="68"/>
    </location>
</feature>
<evidence type="ECO:0000256" key="5">
    <source>
        <dbReference type="RuleBase" id="RU369025"/>
    </source>
</evidence>
<dbReference type="PANTHER" id="PTHR30221">
    <property type="entry name" value="SMALL-CONDUCTANCE MECHANOSENSITIVE CHANNEL"/>
    <property type="match status" value="1"/>
</dbReference>
<keyword evidence="2 5" id="KW-0812">Transmembrane</keyword>
<comment type="function">
    <text evidence="5">Mechanosensitive channel that participates in the regulation of osmotic pressure changes within the cell, opening in response to stretch forces in the membrane lipid bilayer, without the need for other proteins. Contributes to normal resistance to hypoosmotic shock. Forms an ion channel of 1.0 nanosiemens conductance with a slight preference for anions.</text>
</comment>
<organism evidence="7 8">
    <name type="scientific">Agarivorans gilvus</name>
    <dbReference type="NCBI Taxonomy" id="680279"/>
    <lineage>
        <taxon>Bacteria</taxon>
        <taxon>Pseudomonadati</taxon>
        <taxon>Pseudomonadota</taxon>
        <taxon>Gammaproteobacteria</taxon>
        <taxon>Alteromonadales</taxon>
        <taxon>Alteromonadaceae</taxon>
        <taxon>Agarivorans</taxon>
    </lineage>
</organism>
<dbReference type="SUPFAM" id="SSF50182">
    <property type="entry name" value="Sm-like ribonucleoproteins"/>
    <property type="match status" value="1"/>
</dbReference>
<dbReference type="InterPro" id="IPR010920">
    <property type="entry name" value="LSM_dom_sf"/>
</dbReference>
<comment type="similarity">
    <text evidence="5">Belongs to the MscS (TC 1.A.23) family.</text>
</comment>
<keyword evidence="5" id="KW-0813">Transport</keyword>
<evidence type="ECO:0000256" key="3">
    <source>
        <dbReference type="ARBA" id="ARBA00022989"/>
    </source>
</evidence>
<evidence type="ECO:0000259" key="6">
    <source>
        <dbReference type="Pfam" id="PF00924"/>
    </source>
</evidence>
<keyword evidence="5" id="KW-0407">Ion channel</keyword>
<proteinExistence type="inferred from homology"/>
<keyword evidence="4 5" id="KW-0472">Membrane</keyword>
<accession>A0ABQ1I5D2</accession>
<feature type="transmembrane region" description="Helical" evidence="5">
    <location>
        <begin position="12"/>
        <end position="30"/>
    </location>
</feature>
<comment type="caution">
    <text evidence="7">The sequence shown here is derived from an EMBL/GenBank/DDBJ whole genome shotgun (WGS) entry which is preliminary data.</text>
</comment>
<dbReference type="PANTHER" id="PTHR30221:SF1">
    <property type="entry name" value="SMALL-CONDUCTANCE MECHANOSENSITIVE CHANNEL"/>
    <property type="match status" value="1"/>
</dbReference>
<comment type="subunit">
    <text evidence="5">Homoheptamer.</text>
</comment>
<dbReference type="InterPro" id="IPR045275">
    <property type="entry name" value="MscS_archaea/bacteria_type"/>
</dbReference>
<evidence type="ECO:0000256" key="4">
    <source>
        <dbReference type="ARBA" id="ARBA00023136"/>
    </source>
</evidence>
<dbReference type="Gene3D" id="2.30.30.60">
    <property type="match status" value="1"/>
</dbReference>
<feature type="domain" description="Mechanosensitive ion channel MscS" evidence="6">
    <location>
        <begin position="97"/>
        <end position="164"/>
    </location>
</feature>
<dbReference type="Pfam" id="PF00924">
    <property type="entry name" value="MS_channel_2nd"/>
    <property type="match status" value="1"/>
</dbReference>
<dbReference type="InterPro" id="IPR023408">
    <property type="entry name" value="MscS_beta-dom_sf"/>
</dbReference>
<comment type="subcellular location">
    <subcellularLocation>
        <location evidence="5">Cell inner membrane</location>
        <topology evidence="5">Multi-pass membrane protein</topology>
    </subcellularLocation>
    <subcellularLocation>
        <location evidence="1">Membrane</location>
    </subcellularLocation>
</comment>
<evidence type="ECO:0000256" key="1">
    <source>
        <dbReference type="ARBA" id="ARBA00004370"/>
    </source>
</evidence>
<evidence type="ECO:0000313" key="8">
    <source>
        <dbReference type="Proteomes" id="UP000651977"/>
    </source>
</evidence>
<keyword evidence="5" id="KW-0406">Ion transport</keyword>
<dbReference type="Proteomes" id="UP000651977">
    <property type="component" value="Unassembled WGS sequence"/>
</dbReference>
<gene>
    <name evidence="7" type="ORF">GCM10007414_27950</name>
</gene>
<evidence type="ECO:0000256" key="2">
    <source>
        <dbReference type="ARBA" id="ARBA00022692"/>
    </source>
</evidence>
<dbReference type="EMBL" id="BMDY01000017">
    <property type="protein sequence ID" value="GGB13001.1"/>
    <property type="molecule type" value="Genomic_DNA"/>
</dbReference>
<feature type="transmembrane region" description="Helical" evidence="5">
    <location>
        <begin position="74"/>
        <end position="102"/>
    </location>
</feature>
<keyword evidence="8" id="KW-1185">Reference proteome</keyword>